<dbReference type="Gene3D" id="1.20.5.340">
    <property type="match status" value="1"/>
</dbReference>
<dbReference type="HOGENOM" id="CLU_2003229_0_0_1"/>
<dbReference type="VEuPathDB" id="FungiDB:HCDG_00003"/>
<evidence type="ECO:0000313" key="3">
    <source>
        <dbReference type="EMBL" id="EER44424.1"/>
    </source>
</evidence>
<feature type="compositionally biased region" description="Polar residues" evidence="2">
    <location>
        <begin position="105"/>
        <end position="124"/>
    </location>
</feature>
<organism evidence="3 4">
    <name type="scientific">Ajellomyces capsulatus (strain H143)</name>
    <name type="common">Darling's disease fungus</name>
    <name type="synonym">Histoplasma capsulatum</name>
    <dbReference type="NCBI Taxonomy" id="544712"/>
    <lineage>
        <taxon>Eukaryota</taxon>
        <taxon>Fungi</taxon>
        <taxon>Dikarya</taxon>
        <taxon>Ascomycota</taxon>
        <taxon>Pezizomycotina</taxon>
        <taxon>Eurotiomycetes</taxon>
        <taxon>Eurotiomycetidae</taxon>
        <taxon>Onygenales</taxon>
        <taxon>Ajellomycetaceae</taxon>
        <taxon>Histoplasma</taxon>
    </lineage>
</organism>
<accession>C6H3A9</accession>
<gene>
    <name evidence="3" type="ORF">HCDG_00003</name>
</gene>
<evidence type="ECO:0000313" key="4">
    <source>
        <dbReference type="Proteomes" id="UP000002624"/>
    </source>
</evidence>
<name>C6H3A9_AJECH</name>
<evidence type="ECO:0000256" key="1">
    <source>
        <dbReference type="SAM" id="Coils"/>
    </source>
</evidence>
<sequence>MNTPEANWESWIQTQPLINPDDFNLSPNTLDAIQCELSRDSSILNPSTDISSANQAVAALESRVANLEDRLKSLRSALDDILKYVVGLEPWTKTVTEVLEKLGQRPTSAPPSTTQSNFAMNEGA</sequence>
<dbReference type="AlphaFoldDB" id="C6H3A9"/>
<dbReference type="Proteomes" id="UP000002624">
    <property type="component" value="Unassembled WGS sequence"/>
</dbReference>
<reference evidence="4" key="1">
    <citation type="submission" date="2009-05" db="EMBL/GenBank/DDBJ databases">
        <title>The genome sequence of Ajellomyces capsulatus strain H143.</title>
        <authorList>
            <person name="Champion M."/>
            <person name="Cuomo C.A."/>
            <person name="Ma L.-J."/>
            <person name="Henn M.R."/>
            <person name="Sil A."/>
            <person name="Goldman B."/>
            <person name="Young S.K."/>
            <person name="Kodira C.D."/>
            <person name="Zeng Q."/>
            <person name="Koehrsen M."/>
            <person name="Alvarado L."/>
            <person name="Berlin A.M."/>
            <person name="Borenstein D."/>
            <person name="Chen Z."/>
            <person name="Engels R."/>
            <person name="Freedman E."/>
            <person name="Gellesch M."/>
            <person name="Goldberg J."/>
            <person name="Griggs A."/>
            <person name="Gujja S."/>
            <person name="Heiman D.I."/>
            <person name="Hepburn T.A."/>
            <person name="Howarth C."/>
            <person name="Jen D."/>
            <person name="Larson L."/>
            <person name="Lewis B."/>
            <person name="Mehta T."/>
            <person name="Park D."/>
            <person name="Pearson M."/>
            <person name="Roberts A."/>
            <person name="Saif S."/>
            <person name="Shea T.D."/>
            <person name="Shenoy N."/>
            <person name="Sisk P."/>
            <person name="Stolte C."/>
            <person name="Sykes S."/>
            <person name="Walk T."/>
            <person name="White J."/>
            <person name="Yandava C."/>
            <person name="Klein B."/>
            <person name="McEwen J.G."/>
            <person name="Puccia R."/>
            <person name="Goldman G.H."/>
            <person name="Felipe M.S."/>
            <person name="Nino-Vega G."/>
            <person name="San-Blas G."/>
            <person name="Taylor J.W."/>
            <person name="Mendoza L."/>
            <person name="Galagan J.E."/>
            <person name="Nusbaum C."/>
            <person name="Birren B.W."/>
        </authorList>
    </citation>
    <scope>NUCLEOTIDE SEQUENCE [LARGE SCALE GENOMIC DNA]</scope>
    <source>
        <strain evidence="4">H143</strain>
    </source>
</reference>
<protein>
    <submittedName>
        <fullName evidence="3">Uncharacterized protein</fullName>
    </submittedName>
</protein>
<feature type="coiled-coil region" evidence="1">
    <location>
        <begin position="50"/>
        <end position="84"/>
    </location>
</feature>
<keyword evidence="1" id="KW-0175">Coiled coil</keyword>
<evidence type="ECO:0000256" key="2">
    <source>
        <dbReference type="SAM" id="MobiDB-lite"/>
    </source>
</evidence>
<dbReference type="EMBL" id="GG692419">
    <property type="protein sequence ID" value="EER44424.1"/>
    <property type="molecule type" value="Genomic_DNA"/>
</dbReference>
<proteinExistence type="predicted"/>
<dbReference type="OrthoDB" id="4188336at2759"/>
<feature type="region of interest" description="Disordered" evidence="2">
    <location>
        <begin position="102"/>
        <end position="124"/>
    </location>
</feature>